<sequence length="51" mass="5568">MVSILTIILAFVTIILAFVKVDFLKPAHPFMLEAGPLAGNFEAEERGHNGK</sequence>
<name>A0A383EHW6_9ZZZZ</name>
<accession>A0A383EHW6</accession>
<proteinExistence type="predicted"/>
<protein>
    <submittedName>
        <fullName evidence="1">Uncharacterized protein</fullName>
    </submittedName>
</protein>
<organism evidence="1">
    <name type="scientific">marine metagenome</name>
    <dbReference type="NCBI Taxonomy" id="408172"/>
    <lineage>
        <taxon>unclassified sequences</taxon>
        <taxon>metagenomes</taxon>
        <taxon>ecological metagenomes</taxon>
    </lineage>
</organism>
<reference evidence="1" key="1">
    <citation type="submission" date="2018-05" db="EMBL/GenBank/DDBJ databases">
        <authorList>
            <person name="Lanie J.A."/>
            <person name="Ng W.-L."/>
            <person name="Kazmierczak K.M."/>
            <person name="Andrzejewski T.M."/>
            <person name="Davidsen T.M."/>
            <person name="Wayne K.J."/>
            <person name="Tettelin H."/>
            <person name="Glass J.I."/>
            <person name="Rusch D."/>
            <person name="Podicherti R."/>
            <person name="Tsui H.-C.T."/>
            <person name="Winkler M.E."/>
        </authorList>
    </citation>
    <scope>NUCLEOTIDE SEQUENCE</scope>
</reference>
<dbReference type="EMBL" id="UINC01225957">
    <property type="protein sequence ID" value="SVE56229.1"/>
    <property type="molecule type" value="Genomic_DNA"/>
</dbReference>
<evidence type="ECO:0000313" key="1">
    <source>
        <dbReference type="EMBL" id="SVE56229.1"/>
    </source>
</evidence>
<gene>
    <name evidence="1" type="ORF">METZ01_LOCUS509083</name>
</gene>
<dbReference type="AlphaFoldDB" id="A0A383EHW6"/>